<comment type="caution">
    <text evidence="1">The sequence shown here is derived from an EMBL/GenBank/DDBJ whole genome shotgun (WGS) entry which is preliminary data.</text>
</comment>
<organism evidence="1 2">
    <name type="scientific">Arctium lappa</name>
    <name type="common">Greater burdock</name>
    <name type="synonym">Lappa major</name>
    <dbReference type="NCBI Taxonomy" id="4217"/>
    <lineage>
        <taxon>Eukaryota</taxon>
        <taxon>Viridiplantae</taxon>
        <taxon>Streptophyta</taxon>
        <taxon>Embryophyta</taxon>
        <taxon>Tracheophyta</taxon>
        <taxon>Spermatophyta</taxon>
        <taxon>Magnoliopsida</taxon>
        <taxon>eudicotyledons</taxon>
        <taxon>Gunneridae</taxon>
        <taxon>Pentapetalae</taxon>
        <taxon>asterids</taxon>
        <taxon>campanulids</taxon>
        <taxon>Asterales</taxon>
        <taxon>Asteraceae</taxon>
        <taxon>Carduoideae</taxon>
        <taxon>Cardueae</taxon>
        <taxon>Arctiinae</taxon>
        <taxon>Arctium</taxon>
    </lineage>
</organism>
<sequence length="1144" mass="127913">MISIDDHHHPPSSSHHQEQQQISHDHHLKINSDELDLKSLDADLDDTNNNNNPLPNFSIRDHVFGLRSKDVARNWPFSSKSLQLCLRNGVKNVLPPFQPLDLVRDNSSSITRCDLETRLAPNEELVRCFDGEPMEDRFAKSIPELPVRPVSVNSIGSKENKESNTRSKEKPPSQKKSRLVMKLNSGVEPVDQLDIAPNSFIVSETMASKVCPVCKIFSSSSNTTLNAHIDQCLTGEASMKWTDNPKVIVKHRIKPRKTRLMSDIYETAPHCTVEELDRRNGTSWATNSSFPAQEFEFQEEKEEPRLTTTINPEVADNEGDVYIDTNGTKVRILSVPKAGSSDNKGARKLLKGVKGCKIVIGKKKHNLFKAKHHQKYLKLGSKAGKLRSPKPPSNAHRDSEIVDEQITSGQEQDVAMVENCRKDEGDREPMKARVHIEESGLAIVRPPWACSKRTRLGKKFSGKRRQLVRQNDPRKDFLVESDKSSSGCEIRKKTRTSSPLTNPSSKLLRKDDTFMHNDSEGSQDSYPSRHSDGPDIRPMNSMFSSLRKNLSFSAAKTSLKRKFSAFEKSRVIRCVPNEKSVDGLSRNSLIEQSRMEEDTKRSITSKSSNGESSVGIETAIDDALPDVESVRNENNLPDDDQICAVPTTRMIDDDGHLMDLSNSFDPEFSKLVSQPDKLYDREQICSTNRAYDGKNIFGNDIEDGTEDVEKHQDYFQEVDPIDPIPIPGPPGSFLPSPGGDMVSEEIPPIRVPPSENLRNHDTIDRDSMSNSPVSTVSNPSMARSDSRSSEKLSYRSSSVQDDQRPGFSGVMIEPTFKKSFPNGGNDWRPVDQTEKGPSPTNFKNDQPCCCSRKESASSYSVASNYQDSSFLRKQQPIESMFLLNNYPTSQPPDTMVFPTTTKKSPTRVKLPIYSDCDSAASPSKPVLRLMGKNLTVVKTDEDVTSSSQQFRPPMSQMVRNDPKEDTQGYPHRPVIFSRYQNGSESNHFNGEPPINMSSSFMDRYGHGGSNFCPMIPPMRSHYGYNGANPQTPHGRNTYNSVSTSNLKEIIIIDDSSPENEADDQFLRRNHSVQMNQFYSMYQPPSSDHHRHPYGGGGPAVFRGGGYETSFGMQMGSSSSSLSSSPSNSISHLRASTAYYPPRYP</sequence>
<reference evidence="2" key="1">
    <citation type="journal article" date="2022" name="Mol. Ecol. Resour.">
        <title>The genomes of chicory, endive, great burdock and yacon provide insights into Asteraceae palaeo-polyploidization history and plant inulin production.</title>
        <authorList>
            <person name="Fan W."/>
            <person name="Wang S."/>
            <person name="Wang H."/>
            <person name="Wang A."/>
            <person name="Jiang F."/>
            <person name="Liu H."/>
            <person name="Zhao H."/>
            <person name="Xu D."/>
            <person name="Zhang Y."/>
        </authorList>
    </citation>
    <scope>NUCLEOTIDE SEQUENCE [LARGE SCALE GENOMIC DNA]</scope>
    <source>
        <strain evidence="2">cv. Niubang</strain>
    </source>
</reference>
<proteinExistence type="predicted"/>
<reference evidence="1 2" key="2">
    <citation type="journal article" date="2022" name="Mol. Ecol. Resour.">
        <title>The genomes of chicory, endive, great burdock and yacon provide insights into Asteraceae paleo-polyploidization history and plant inulin production.</title>
        <authorList>
            <person name="Fan W."/>
            <person name="Wang S."/>
            <person name="Wang H."/>
            <person name="Wang A."/>
            <person name="Jiang F."/>
            <person name="Liu H."/>
            <person name="Zhao H."/>
            <person name="Xu D."/>
            <person name="Zhang Y."/>
        </authorList>
    </citation>
    <scope>NUCLEOTIDE SEQUENCE [LARGE SCALE GENOMIC DNA]</scope>
    <source>
        <strain evidence="2">cv. Niubang</strain>
    </source>
</reference>
<keyword evidence="2" id="KW-1185">Reference proteome</keyword>
<protein>
    <submittedName>
        <fullName evidence="1">Uncharacterized protein</fullName>
    </submittedName>
</protein>
<evidence type="ECO:0000313" key="2">
    <source>
        <dbReference type="Proteomes" id="UP001055879"/>
    </source>
</evidence>
<accession>A0ACB9FE66</accession>
<dbReference type="EMBL" id="CM042047">
    <property type="protein sequence ID" value="KAI3769083.1"/>
    <property type="molecule type" value="Genomic_DNA"/>
</dbReference>
<name>A0ACB9FE66_ARCLA</name>
<gene>
    <name evidence="1" type="ORF">L6452_00179</name>
</gene>
<dbReference type="Proteomes" id="UP001055879">
    <property type="component" value="Linkage Group LG01"/>
</dbReference>
<evidence type="ECO:0000313" key="1">
    <source>
        <dbReference type="EMBL" id="KAI3769083.1"/>
    </source>
</evidence>